<dbReference type="AlphaFoldDB" id="A0A1H6F7L5"/>
<dbReference type="Proteomes" id="UP000236724">
    <property type="component" value="Unassembled WGS sequence"/>
</dbReference>
<gene>
    <name evidence="1" type="ORF">MBHS_01982</name>
</gene>
<reference evidence="1 2" key="1">
    <citation type="submission" date="2016-10" db="EMBL/GenBank/DDBJ databases">
        <authorList>
            <person name="de Groot N.N."/>
        </authorList>
    </citation>
    <scope>NUCLEOTIDE SEQUENCE [LARGE SCALE GENOMIC DNA]</scope>
    <source>
        <strain evidence="1">MBHS1</strain>
    </source>
</reference>
<evidence type="ECO:0000313" key="2">
    <source>
        <dbReference type="Proteomes" id="UP000236724"/>
    </source>
</evidence>
<dbReference type="OrthoDB" id="9815173at2"/>
<sequence length="102" mass="11369">MLKNLDVQITPLYTGHVQIDADASPFNNSGTKKEHVSWTYKNFDGYNPMFVYLGQEDWSIAAELHPGSCKIGIQTGIHGLCSVHSNNNNQAQHTNNHAFLLI</sequence>
<proteinExistence type="predicted"/>
<dbReference type="EMBL" id="FMSV02000436">
    <property type="protein sequence ID" value="SEH06127.1"/>
    <property type="molecule type" value="Genomic_DNA"/>
</dbReference>
<protein>
    <submittedName>
        <fullName evidence="1">Uncharacterized protein</fullName>
    </submittedName>
</protein>
<keyword evidence="2" id="KW-1185">Reference proteome</keyword>
<evidence type="ECO:0000313" key="1">
    <source>
        <dbReference type="EMBL" id="SEH06127.1"/>
    </source>
</evidence>
<accession>A0A1H6F7L5</accession>
<dbReference type="RefSeq" id="WP_103919954.1">
    <property type="nucleotide sequence ID" value="NZ_FMSV02000436.1"/>
</dbReference>
<organism evidence="1 2">
    <name type="scientific">Candidatus Venteria ishoeyi</name>
    <dbReference type="NCBI Taxonomy" id="1899563"/>
    <lineage>
        <taxon>Bacteria</taxon>
        <taxon>Pseudomonadati</taxon>
        <taxon>Pseudomonadota</taxon>
        <taxon>Gammaproteobacteria</taxon>
        <taxon>Thiotrichales</taxon>
        <taxon>Thiotrichaceae</taxon>
        <taxon>Venteria</taxon>
    </lineage>
</organism>
<name>A0A1H6F7L5_9GAMM</name>